<evidence type="ECO:0000259" key="11">
    <source>
        <dbReference type="Pfam" id="PF09334"/>
    </source>
</evidence>
<dbReference type="GO" id="GO:0005829">
    <property type="term" value="C:cytosol"/>
    <property type="evidence" value="ECO:0007669"/>
    <property type="project" value="TreeGrafter"/>
</dbReference>
<dbReference type="Gene3D" id="3.40.50.620">
    <property type="entry name" value="HUPs"/>
    <property type="match status" value="1"/>
</dbReference>
<keyword evidence="4" id="KW-0436">Ligase</keyword>
<dbReference type="Gene3D" id="2.20.28.20">
    <property type="entry name" value="Methionyl-tRNA synthetase, Zn-domain"/>
    <property type="match status" value="1"/>
</dbReference>
<evidence type="ECO:0000256" key="8">
    <source>
        <dbReference type="ARBA" id="ARBA00023146"/>
    </source>
</evidence>
<comment type="catalytic activity">
    <reaction evidence="10">
        <text>tRNA(Met) + L-methionine + ATP = L-methionyl-tRNA(Met) + AMP + diphosphate</text>
        <dbReference type="Rhea" id="RHEA:13481"/>
        <dbReference type="Rhea" id="RHEA-COMP:9667"/>
        <dbReference type="Rhea" id="RHEA-COMP:9698"/>
        <dbReference type="ChEBI" id="CHEBI:30616"/>
        <dbReference type="ChEBI" id="CHEBI:33019"/>
        <dbReference type="ChEBI" id="CHEBI:57844"/>
        <dbReference type="ChEBI" id="CHEBI:78442"/>
        <dbReference type="ChEBI" id="CHEBI:78530"/>
        <dbReference type="ChEBI" id="CHEBI:456215"/>
        <dbReference type="EC" id="6.1.1.10"/>
    </reaction>
</comment>
<dbReference type="EMBL" id="BART01003143">
    <property type="protein sequence ID" value="GAG72456.1"/>
    <property type="molecule type" value="Genomic_DNA"/>
</dbReference>
<dbReference type="GO" id="GO:0006431">
    <property type="term" value="P:methionyl-tRNA aminoacylation"/>
    <property type="evidence" value="ECO:0007669"/>
    <property type="project" value="InterPro"/>
</dbReference>
<dbReference type="InterPro" id="IPR014758">
    <property type="entry name" value="Met-tRNA_synth"/>
</dbReference>
<organism evidence="12">
    <name type="scientific">marine sediment metagenome</name>
    <dbReference type="NCBI Taxonomy" id="412755"/>
    <lineage>
        <taxon>unclassified sequences</taxon>
        <taxon>metagenomes</taxon>
        <taxon>ecological metagenomes</taxon>
    </lineage>
</organism>
<evidence type="ECO:0000256" key="3">
    <source>
        <dbReference type="ARBA" id="ARBA00022490"/>
    </source>
</evidence>
<evidence type="ECO:0000256" key="5">
    <source>
        <dbReference type="ARBA" id="ARBA00022741"/>
    </source>
</evidence>
<dbReference type="InterPro" id="IPR015413">
    <property type="entry name" value="Methionyl/Leucyl_tRNA_Synth"/>
</dbReference>
<comment type="subcellular location">
    <subcellularLocation>
        <location evidence="1">Cytoplasm</location>
    </subcellularLocation>
</comment>
<evidence type="ECO:0000256" key="4">
    <source>
        <dbReference type="ARBA" id="ARBA00022598"/>
    </source>
</evidence>
<keyword evidence="7" id="KW-0648">Protein biosynthesis</keyword>
<dbReference type="InterPro" id="IPR014729">
    <property type="entry name" value="Rossmann-like_a/b/a_fold"/>
</dbReference>
<dbReference type="CDD" id="cd00814">
    <property type="entry name" value="MetRS_core"/>
    <property type="match status" value="1"/>
</dbReference>
<dbReference type="SUPFAM" id="SSF52374">
    <property type="entry name" value="Nucleotidylyl transferase"/>
    <property type="match status" value="1"/>
</dbReference>
<dbReference type="PRINTS" id="PR01041">
    <property type="entry name" value="TRNASYNTHMET"/>
</dbReference>
<keyword evidence="3" id="KW-0963">Cytoplasm</keyword>
<dbReference type="PANTHER" id="PTHR45765:SF1">
    <property type="entry name" value="METHIONINE--TRNA LIGASE, CYTOPLASMIC"/>
    <property type="match status" value="1"/>
</dbReference>
<comment type="caution">
    <text evidence="12">The sequence shown here is derived from an EMBL/GenBank/DDBJ whole genome shotgun (WGS) entry which is preliminary data.</text>
</comment>
<name>X1BK58_9ZZZZ</name>
<keyword evidence="6" id="KW-0067">ATP-binding</keyword>
<accession>X1BK58</accession>
<dbReference type="InterPro" id="IPR033911">
    <property type="entry name" value="MetRS_core"/>
</dbReference>
<dbReference type="FunFam" id="2.20.28.20:FF:000001">
    <property type="entry name" value="Methionine--tRNA ligase"/>
    <property type="match status" value="1"/>
</dbReference>
<dbReference type="GO" id="GO:0004825">
    <property type="term" value="F:methionine-tRNA ligase activity"/>
    <property type="evidence" value="ECO:0007669"/>
    <property type="project" value="UniProtKB-EC"/>
</dbReference>
<evidence type="ECO:0000313" key="12">
    <source>
        <dbReference type="EMBL" id="GAG72456.1"/>
    </source>
</evidence>
<dbReference type="InterPro" id="IPR023458">
    <property type="entry name" value="Met-tRNA_ligase_1"/>
</dbReference>
<dbReference type="PANTHER" id="PTHR45765">
    <property type="entry name" value="METHIONINE--TRNA LIGASE"/>
    <property type="match status" value="1"/>
</dbReference>
<gene>
    <name evidence="12" type="ORF">S01H4_08924</name>
</gene>
<evidence type="ECO:0000256" key="2">
    <source>
        <dbReference type="ARBA" id="ARBA00012838"/>
    </source>
</evidence>
<evidence type="ECO:0000256" key="1">
    <source>
        <dbReference type="ARBA" id="ARBA00004496"/>
    </source>
</evidence>
<dbReference type="EC" id="6.1.1.10" evidence="2"/>
<keyword evidence="8" id="KW-0030">Aminoacyl-tRNA synthetase</keyword>
<dbReference type="NCBIfam" id="TIGR00398">
    <property type="entry name" value="metG"/>
    <property type="match status" value="1"/>
</dbReference>
<dbReference type="AlphaFoldDB" id="X1BK58"/>
<feature type="non-terminal residue" evidence="12">
    <location>
        <position position="370"/>
    </location>
</feature>
<evidence type="ECO:0000256" key="10">
    <source>
        <dbReference type="ARBA" id="ARBA00047364"/>
    </source>
</evidence>
<keyword evidence="5" id="KW-0547">Nucleotide-binding</keyword>
<dbReference type="InterPro" id="IPR029038">
    <property type="entry name" value="MetRS_Zn"/>
</dbReference>
<dbReference type="GO" id="GO:0017101">
    <property type="term" value="C:aminoacyl-tRNA synthetase multienzyme complex"/>
    <property type="evidence" value="ECO:0007669"/>
    <property type="project" value="TreeGrafter"/>
</dbReference>
<protein>
    <recommendedName>
        <fullName evidence="2">methionine--tRNA ligase</fullName>
        <ecNumber evidence="2">6.1.1.10</ecNumber>
    </recommendedName>
    <alternativeName>
        <fullName evidence="9">Methionyl-tRNA synthetase</fullName>
    </alternativeName>
</protein>
<dbReference type="SUPFAM" id="SSF57770">
    <property type="entry name" value="Methionyl-tRNA synthetase (MetRS), Zn-domain"/>
    <property type="match status" value="1"/>
</dbReference>
<reference evidence="12" key="1">
    <citation type="journal article" date="2014" name="Front. Microbiol.">
        <title>High frequency of phylogenetically diverse reductive dehalogenase-homologous genes in deep subseafloor sedimentary metagenomes.</title>
        <authorList>
            <person name="Kawai M."/>
            <person name="Futagami T."/>
            <person name="Toyoda A."/>
            <person name="Takaki Y."/>
            <person name="Nishi S."/>
            <person name="Hori S."/>
            <person name="Arai W."/>
            <person name="Tsubouchi T."/>
            <person name="Morono Y."/>
            <person name="Uchiyama I."/>
            <person name="Ito T."/>
            <person name="Fujiyama A."/>
            <person name="Inagaki F."/>
            <person name="Takami H."/>
        </authorList>
    </citation>
    <scope>NUCLEOTIDE SEQUENCE</scope>
    <source>
        <strain evidence="12">Expedition CK06-06</strain>
    </source>
</reference>
<evidence type="ECO:0000256" key="7">
    <source>
        <dbReference type="ARBA" id="ARBA00022917"/>
    </source>
</evidence>
<evidence type="ECO:0000256" key="6">
    <source>
        <dbReference type="ARBA" id="ARBA00022840"/>
    </source>
</evidence>
<dbReference type="GO" id="GO:0005524">
    <property type="term" value="F:ATP binding"/>
    <property type="evidence" value="ECO:0007669"/>
    <property type="project" value="UniProtKB-KW"/>
</dbReference>
<sequence length="370" mass="42636">MSNTKKDKWVITSAWPYASYMPHLGNMIGSTLSADVFARFCRLKGDEVVFVSGTDSHGTPVAVAAKKLKVPVEELAKKNHSKIKELYEKWNISYDNYTVTYNPTHIDFTRNFLLEVQKNGYVFEKEIESLYCENDNFFLPDRFVEGTCPHCGDENARGDQCDKCQKLLTPLELKKSRCAICSNPPIIRKTKHWYLDLPKLQGRLADLIKKNVIIPQNARQMCLNSIAEGIPERSITRDLEWGIPAPFKGADEKTIYVWFEAVLGYISAVKEWAETIVKDSKKFDNFWNDPDTKSVFFIGKDNIIFHLIIFPGLLLAYNDKKKSTEKFVLPYNVSSTEFLMYENDKFSKSRGNGIWIDEALKLAPLDYWRF</sequence>
<feature type="domain" description="Methionyl/Leucyl tRNA synthetase" evidence="11">
    <location>
        <begin position="10"/>
        <end position="370"/>
    </location>
</feature>
<evidence type="ECO:0000256" key="9">
    <source>
        <dbReference type="ARBA" id="ARBA00030904"/>
    </source>
</evidence>
<dbReference type="Pfam" id="PF09334">
    <property type="entry name" value="tRNA-synt_1g"/>
    <property type="match status" value="1"/>
</dbReference>
<proteinExistence type="predicted"/>